<keyword evidence="1" id="KW-0472">Membrane</keyword>
<reference evidence="2" key="1">
    <citation type="submission" date="2022-01" db="EMBL/GenBank/DDBJ databases">
        <authorList>
            <person name="King R."/>
        </authorList>
    </citation>
    <scope>NUCLEOTIDE SEQUENCE</scope>
</reference>
<name>A0A9N9RXW6_9DIPT</name>
<reference evidence="2" key="2">
    <citation type="submission" date="2022-10" db="EMBL/GenBank/DDBJ databases">
        <authorList>
            <consortium name="ENA_rothamsted_submissions"/>
            <consortium name="culmorum"/>
            <person name="King R."/>
        </authorList>
    </citation>
    <scope>NUCLEOTIDE SEQUENCE</scope>
</reference>
<feature type="transmembrane region" description="Helical" evidence="1">
    <location>
        <begin position="91"/>
        <end position="115"/>
    </location>
</feature>
<sequence>MDFDPNSVEVNEITDIFSYLKSIDWQHEYWLYGILVFHIICATLAFLISLNFQIVLFMALLLMVYFSEYLNELAATNAYKFSQQNYFDSNGMFISIIFCCPILLNCLFILARWLMMSFDLITKVKTAQLKQEIKRKKDQTRKKVE</sequence>
<proteinExistence type="predicted"/>
<dbReference type="Pfam" id="PF14770">
    <property type="entry name" value="TMEM18"/>
    <property type="match status" value="1"/>
</dbReference>
<dbReference type="Proteomes" id="UP001153620">
    <property type="component" value="Chromosome 2"/>
</dbReference>
<dbReference type="EMBL" id="OU895878">
    <property type="protein sequence ID" value="CAG9804569.1"/>
    <property type="molecule type" value="Genomic_DNA"/>
</dbReference>
<organism evidence="2 3">
    <name type="scientific">Chironomus riparius</name>
    <dbReference type="NCBI Taxonomy" id="315576"/>
    <lineage>
        <taxon>Eukaryota</taxon>
        <taxon>Metazoa</taxon>
        <taxon>Ecdysozoa</taxon>
        <taxon>Arthropoda</taxon>
        <taxon>Hexapoda</taxon>
        <taxon>Insecta</taxon>
        <taxon>Pterygota</taxon>
        <taxon>Neoptera</taxon>
        <taxon>Endopterygota</taxon>
        <taxon>Diptera</taxon>
        <taxon>Nematocera</taxon>
        <taxon>Chironomoidea</taxon>
        <taxon>Chironomidae</taxon>
        <taxon>Chironominae</taxon>
        <taxon>Chironomus</taxon>
    </lineage>
</organism>
<gene>
    <name evidence="2" type="ORF">CHIRRI_LOCUS7452</name>
</gene>
<keyword evidence="1" id="KW-0812">Transmembrane</keyword>
<keyword evidence="1" id="KW-1133">Transmembrane helix</keyword>
<keyword evidence="3" id="KW-1185">Reference proteome</keyword>
<evidence type="ECO:0000313" key="3">
    <source>
        <dbReference type="Proteomes" id="UP001153620"/>
    </source>
</evidence>
<dbReference type="AlphaFoldDB" id="A0A9N9RXW6"/>
<feature type="transmembrane region" description="Helical" evidence="1">
    <location>
        <begin position="54"/>
        <end position="71"/>
    </location>
</feature>
<dbReference type="InterPro" id="IPR026721">
    <property type="entry name" value="TMEM18"/>
</dbReference>
<dbReference type="OrthoDB" id="411535at2759"/>
<protein>
    <recommendedName>
        <fullName evidence="4">Transmembrane protein 18</fullName>
    </recommendedName>
</protein>
<evidence type="ECO:0008006" key="4">
    <source>
        <dbReference type="Google" id="ProtNLM"/>
    </source>
</evidence>
<evidence type="ECO:0000256" key="1">
    <source>
        <dbReference type="SAM" id="Phobius"/>
    </source>
</evidence>
<feature type="transmembrane region" description="Helical" evidence="1">
    <location>
        <begin position="29"/>
        <end position="47"/>
    </location>
</feature>
<accession>A0A9N9RXW6</accession>
<evidence type="ECO:0000313" key="2">
    <source>
        <dbReference type="EMBL" id="CAG9804569.1"/>
    </source>
</evidence>